<dbReference type="GO" id="GO:0003755">
    <property type="term" value="F:peptidyl-prolyl cis-trans isomerase activity"/>
    <property type="evidence" value="ECO:0007669"/>
    <property type="project" value="UniProtKB-KW"/>
</dbReference>
<protein>
    <recommendedName>
        <fullName evidence="2">peptidylprolyl isomerase</fullName>
        <ecNumber evidence="2">5.2.1.8</ecNumber>
    </recommendedName>
</protein>
<dbReference type="KEGG" id="mmec:FIU01_06545"/>
<evidence type="ECO:0000313" key="8">
    <source>
        <dbReference type="Proteomes" id="UP000311008"/>
    </source>
</evidence>
<organism evidence="7 8">
    <name type="scientific">Methylophilus medardicus</name>
    <dbReference type="NCBI Taxonomy" id="2588534"/>
    <lineage>
        <taxon>Bacteria</taxon>
        <taxon>Pseudomonadati</taxon>
        <taxon>Pseudomonadota</taxon>
        <taxon>Betaproteobacteria</taxon>
        <taxon>Nitrosomonadales</taxon>
        <taxon>Methylophilaceae</taxon>
        <taxon>Methylophilus</taxon>
    </lineage>
</organism>
<evidence type="ECO:0000256" key="1">
    <source>
        <dbReference type="ARBA" id="ARBA00000971"/>
    </source>
</evidence>
<dbReference type="InterPro" id="IPR050245">
    <property type="entry name" value="PrsA_foldase"/>
</dbReference>
<dbReference type="SUPFAM" id="SSF109998">
    <property type="entry name" value="Triger factor/SurA peptide-binding domain-like"/>
    <property type="match status" value="1"/>
</dbReference>
<evidence type="ECO:0000256" key="5">
    <source>
        <dbReference type="ARBA" id="ARBA00023235"/>
    </source>
</evidence>
<evidence type="ECO:0000313" key="7">
    <source>
        <dbReference type="EMBL" id="QDC44212.1"/>
    </source>
</evidence>
<dbReference type="OrthoDB" id="5564407at2"/>
<dbReference type="EMBL" id="CP040946">
    <property type="protein sequence ID" value="QDC44212.1"/>
    <property type="molecule type" value="Genomic_DNA"/>
</dbReference>
<dbReference type="Proteomes" id="UP000311008">
    <property type="component" value="Chromosome"/>
</dbReference>
<dbReference type="Gene3D" id="1.10.8.1040">
    <property type="match status" value="1"/>
</dbReference>
<keyword evidence="8" id="KW-1185">Reference proteome</keyword>
<evidence type="ECO:0000256" key="6">
    <source>
        <dbReference type="SAM" id="SignalP"/>
    </source>
</evidence>
<evidence type="ECO:0000256" key="3">
    <source>
        <dbReference type="ARBA" id="ARBA00022729"/>
    </source>
</evidence>
<dbReference type="AlphaFoldDB" id="A0A5B8CSD1"/>
<feature type="signal peptide" evidence="6">
    <location>
        <begin position="1"/>
        <end position="21"/>
    </location>
</feature>
<accession>A0A5B8CSD1</accession>
<keyword evidence="5 7" id="KW-0413">Isomerase</keyword>
<feature type="chain" id="PRO_5022816297" description="peptidylprolyl isomerase" evidence="6">
    <location>
        <begin position="22"/>
        <end position="274"/>
    </location>
</feature>
<dbReference type="PROSITE" id="PS51257">
    <property type="entry name" value="PROKAR_LIPOPROTEIN"/>
    <property type="match status" value="1"/>
</dbReference>
<gene>
    <name evidence="7" type="primary">epsD</name>
    <name evidence="7" type="ORF">FIU01_06545</name>
</gene>
<evidence type="ECO:0000256" key="4">
    <source>
        <dbReference type="ARBA" id="ARBA00023110"/>
    </source>
</evidence>
<dbReference type="InterPro" id="IPR014274">
    <property type="entry name" value="PPIase_EpsD"/>
</dbReference>
<proteinExistence type="predicted"/>
<dbReference type="EC" id="5.2.1.8" evidence="2"/>
<sequence length="274" mass="30724">MFHRVSKLSLVLLLLSGCQQSDEMSASQVVATVNGEQLTMPQLQAEMTKLSASTKNADTAKKVLTNLIDRQLLAQEAVKLNLDRTPEVTQAIESSKAQIYAQAYMAKKMAKLPEISDEAASEFLKAHPEMFEQRKLFKTVDVTFTHDPAQLDIKAMEQAVTTLSSLEDTLHAKNIVYDKNSSQFLTDRLPLSILSKVSHLHQGDLMYVHNDHEVIVKSIQDIIDVPTSMSSALLVAKKMLGQQQKQAYIKKEIERLQNLAGIQVFNEKIDSQYH</sequence>
<reference evidence="8" key="1">
    <citation type="journal article" date="2019" name="ISME J.">
        <title>Evolution in action: habitat transition from sediment to the pelagial leads to genome streamlining in Methylophilaceae.</title>
        <authorList>
            <person name="Salcher M."/>
            <person name="Schaefle D."/>
            <person name="Kaspar M."/>
            <person name="Neuenschwander S.M."/>
            <person name="Ghai R."/>
        </authorList>
    </citation>
    <scope>NUCLEOTIDE SEQUENCE [LARGE SCALE GENOMIC DNA]</scope>
    <source>
        <strain evidence="8">MMS-M-51</strain>
    </source>
</reference>
<dbReference type="PANTHER" id="PTHR47245">
    <property type="entry name" value="PEPTIDYLPROLYL ISOMERASE"/>
    <property type="match status" value="1"/>
</dbReference>
<keyword evidence="3 6" id="KW-0732">Signal</keyword>
<dbReference type="NCBIfam" id="TIGR02925">
    <property type="entry name" value="cis_trans_EpsD"/>
    <property type="match status" value="1"/>
</dbReference>
<dbReference type="InterPro" id="IPR027304">
    <property type="entry name" value="Trigger_fact/SurA_dom_sf"/>
</dbReference>
<dbReference type="PANTHER" id="PTHR47245:SF1">
    <property type="entry name" value="FOLDASE PROTEIN PRSA"/>
    <property type="match status" value="1"/>
</dbReference>
<evidence type="ECO:0000256" key="2">
    <source>
        <dbReference type="ARBA" id="ARBA00013194"/>
    </source>
</evidence>
<dbReference type="RefSeq" id="WP_140003544.1">
    <property type="nucleotide sequence ID" value="NZ_CP040946.1"/>
</dbReference>
<name>A0A5B8CSD1_9PROT</name>
<comment type="catalytic activity">
    <reaction evidence="1">
        <text>[protein]-peptidylproline (omega=180) = [protein]-peptidylproline (omega=0)</text>
        <dbReference type="Rhea" id="RHEA:16237"/>
        <dbReference type="Rhea" id="RHEA-COMP:10747"/>
        <dbReference type="Rhea" id="RHEA-COMP:10748"/>
        <dbReference type="ChEBI" id="CHEBI:83833"/>
        <dbReference type="ChEBI" id="CHEBI:83834"/>
        <dbReference type="EC" id="5.2.1.8"/>
    </reaction>
</comment>
<dbReference type="Pfam" id="PF13623">
    <property type="entry name" value="SurA_N_2"/>
    <property type="match status" value="1"/>
</dbReference>
<keyword evidence="4" id="KW-0697">Rotamase</keyword>